<evidence type="ECO:0008006" key="9">
    <source>
        <dbReference type="Google" id="ProtNLM"/>
    </source>
</evidence>
<feature type="transmembrane region" description="Helical" evidence="6">
    <location>
        <begin position="178"/>
        <end position="195"/>
    </location>
</feature>
<dbReference type="GO" id="GO:0071555">
    <property type="term" value="P:cell wall organization"/>
    <property type="evidence" value="ECO:0007669"/>
    <property type="project" value="TreeGrafter"/>
</dbReference>
<dbReference type="InterPro" id="IPR000715">
    <property type="entry name" value="Glycosyl_transferase_4"/>
</dbReference>
<comment type="subcellular location">
    <subcellularLocation>
        <location evidence="1">Membrane</location>
        <topology evidence="1">Multi-pass membrane protein</topology>
    </subcellularLocation>
</comment>
<feature type="transmembrane region" description="Helical" evidence="6">
    <location>
        <begin position="103"/>
        <end position="122"/>
    </location>
</feature>
<feature type="transmembrane region" description="Helical" evidence="6">
    <location>
        <begin position="6"/>
        <end position="25"/>
    </location>
</feature>
<evidence type="ECO:0000313" key="8">
    <source>
        <dbReference type="Proteomes" id="UP000231464"/>
    </source>
</evidence>
<dbReference type="PANTHER" id="PTHR22926:SF5">
    <property type="entry name" value="PHOSPHO-N-ACETYLMURAMOYL-PENTAPEPTIDE-TRANSFERASE HOMOLOG"/>
    <property type="match status" value="1"/>
</dbReference>
<dbReference type="GO" id="GO:0016780">
    <property type="term" value="F:phosphotransferase activity, for other substituted phosphate groups"/>
    <property type="evidence" value="ECO:0007669"/>
    <property type="project" value="InterPro"/>
</dbReference>
<name>A0A2M6WB22_9BACT</name>
<comment type="caution">
    <text evidence="7">The sequence shown here is derived from an EMBL/GenBank/DDBJ whole genome shotgun (WGS) entry which is preliminary data.</text>
</comment>
<dbReference type="PANTHER" id="PTHR22926">
    <property type="entry name" value="PHOSPHO-N-ACETYLMURAMOYL-PENTAPEPTIDE-TRANSFERASE"/>
    <property type="match status" value="1"/>
</dbReference>
<proteinExistence type="predicted"/>
<dbReference type="Pfam" id="PF00953">
    <property type="entry name" value="Glycos_transf_4"/>
    <property type="match status" value="1"/>
</dbReference>
<evidence type="ECO:0000256" key="1">
    <source>
        <dbReference type="ARBA" id="ARBA00004141"/>
    </source>
</evidence>
<evidence type="ECO:0000256" key="3">
    <source>
        <dbReference type="ARBA" id="ARBA00022692"/>
    </source>
</evidence>
<evidence type="ECO:0000256" key="4">
    <source>
        <dbReference type="ARBA" id="ARBA00022989"/>
    </source>
</evidence>
<gene>
    <name evidence="7" type="ORF">COU23_00955</name>
</gene>
<protein>
    <recommendedName>
        <fullName evidence="9">Phospho-N-acetylmuramoyl-pentapeptide-transferase</fullName>
    </recommendedName>
</protein>
<feature type="transmembrane region" description="Helical" evidence="6">
    <location>
        <begin position="226"/>
        <end position="245"/>
    </location>
</feature>
<reference evidence="8" key="1">
    <citation type="submission" date="2017-09" db="EMBL/GenBank/DDBJ databases">
        <title>Depth-based differentiation of microbial function through sediment-hosted aquifers and enrichment of novel symbionts in the deep terrestrial subsurface.</title>
        <authorList>
            <person name="Probst A.J."/>
            <person name="Ladd B."/>
            <person name="Jarett J.K."/>
            <person name="Geller-Mcgrath D.E."/>
            <person name="Sieber C.M.K."/>
            <person name="Emerson J.B."/>
            <person name="Anantharaman K."/>
            <person name="Thomas B.C."/>
            <person name="Malmstrom R."/>
            <person name="Stieglmeier M."/>
            <person name="Klingl A."/>
            <person name="Woyke T."/>
            <person name="Ryan C.M."/>
            <person name="Banfield J.F."/>
        </authorList>
    </citation>
    <scope>NUCLEOTIDE SEQUENCE [LARGE SCALE GENOMIC DNA]</scope>
</reference>
<sequence length="286" mass="31476">MFVAKIFILTFLAFVGAFCWAPVLARKLTKLKMWKKARKYTPDGHELITFQKIEKDHLVKTSRGGGLLIWVTILVLALVISLFNKLFNGVFEDLNFLNRAETWLPLFTLVAAGFLGFFDDLLTTRLAGGKYLGGGMSLSKRIGIVFIIGMVGALWFHFKLGWDTIHLPFLGDFYINGFYIPLFAITMVAVFSSGIIDGIDGLSGGVFVPIFALYAVISFLRGQIDLAAFCAMITGTLAVFLWFNAPPAKFYIGETGILALTTTLTVIAFLTNSFVLLPIAGVMLVA</sequence>
<evidence type="ECO:0000256" key="6">
    <source>
        <dbReference type="SAM" id="Phobius"/>
    </source>
</evidence>
<keyword evidence="2" id="KW-0808">Transferase</keyword>
<feature type="transmembrane region" description="Helical" evidence="6">
    <location>
        <begin position="142"/>
        <end position="158"/>
    </location>
</feature>
<evidence type="ECO:0000313" key="7">
    <source>
        <dbReference type="EMBL" id="PIT89999.1"/>
    </source>
</evidence>
<accession>A0A2M6WB22</accession>
<keyword evidence="4 6" id="KW-1133">Transmembrane helix</keyword>
<feature type="transmembrane region" description="Helical" evidence="6">
    <location>
        <begin position="65"/>
        <end position="83"/>
    </location>
</feature>
<keyword evidence="3 6" id="KW-0812">Transmembrane</keyword>
<feature type="transmembrane region" description="Helical" evidence="6">
    <location>
        <begin position="257"/>
        <end position="285"/>
    </location>
</feature>
<evidence type="ECO:0000256" key="2">
    <source>
        <dbReference type="ARBA" id="ARBA00022679"/>
    </source>
</evidence>
<dbReference type="EMBL" id="PFBP01000014">
    <property type="protein sequence ID" value="PIT89999.1"/>
    <property type="molecule type" value="Genomic_DNA"/>
</dbReference>
<dbReference type="GO" id="GO:0044038">
    <property type="term" value="P:cell wall macromolecule biosynthetic process"/>
    <property type="evidence" value="ECO:0007669"/>
    <property type="project" value="TreeGrafter"/>
</dbReference>
<feature type="non-terminal residue" evidence="7">
    <location>
        <position position="286"/>
    </location>
</feature>
<dbReference type="GO" id="GO:0005886">
    <property type="term" value="C:plasma membrane"/>
    <property type="evidence" value="ECO:0007669"/>
    <property type="project" value="TreeGrafter"/>
</dbReference>
<feature type="transmembrane region" description="Helical" evidence="6">
    <location>
        <begin position="202"/>
        <end position="220"/>
    </location>
</feature>
<dbReference type="AlphaFoldDB" id="A0A2M6WB22"/>
<evidence type="ECO:0000256" key="5">
    <source>
        <dbReference type="ARBA" id="ARBA00023136"/>
    </source>
</evidence>
<organism evidence="7 8">
    <name type="scientific">Candidatus Kuenenbacteria bacterium CG10_big_fil_rev_8_21_14_0_10_36_11</name>
    <dbReference type="NCBI Taxonomy" id="1974618"/>
    <lineage>
        <taxon>Bacteria</taxon>
        <taxon>Candidatus Kueneniibacteriota</taxon>
    </lineage>
</organism>
<dbReference type="Proteomes" id="UP000231464">
    <property type="component" value="Unassembled WGS sequence"/>
</dbReference>
<keyword evidence="5 6" id="KW-0472">Membrane</keyword>